<evidence type="ECO:0000259" key="1">
    <source>
        <dbReference type="Pfam" id="PF01074"/>
    </source>
</evidence>
<dbReference type="PANTHER" id="PTHR46017">
    <property type="entry name" value="ALPHA-MANNOSIDASE 2C1"/>
    <property type="match status" value="1"/>
</dbReference>
<dbReference type="InterPro" id="IPR011330">
    <property type="entry name" value="Glyco_hydro/deAcase_b/a-brl"/>
</dbReference>
<dbReference type="RefSeq" id="WP_155705008.1">
    <property type="nucleotide sequence ID" value="NZ_CP034235.1"/>
</dbReference>
<reference evidence="4" key="1">
    <citation type="submission" date="2018-11" db="EMBL/GenBank/DDBJ databases">
        <title>Complete genome sequence of Paenibacillus sp. ML311-T8.</title>
        <authorList>
            <person name="Nam Y.-D."/>
            <person name="Kang J."/>
            <person name="Chung W.-H."/>
            <person name="Park Y.S."/>
        </authorList>
    </citation>
    <scope>NUCLEOTIDE SEQUENCE [LARGE SCALE GENOMIC DNA]</scope>
    <source>
        <strain evidence="4">ML311-T8</strain>
    </source>
</reference>
<feature type="domain" description="Glycosyl hydrolases family 38 C-terminal" evidence="2">
    <location>
        <begin position="788"/>
        <end position="848"/>
    </location>
</feature>
<evidence type="ECO:0000259" key="2">
    <source>
        <dbReference type="Pfam" id="PF17677"/>
    </source>
</evidence>
<keyword evidence="4" id="KW-1185">Reference proteome</keyword>
<dbReference type="Pfam" id="PF17677">
    <property type="entry name" value="Glyco_hydro38C2"/>
    <property type="match status" value="1"/>
</dbReference>
<dbReference type="Gene3D" id="2.60.40.2220">
    <property type="match status" value="1"/>
</dbReference>
<dbReference type="GO" id="GO:0004559">
    <property type="term" value="F:alpha-mannosidase activity"/>
    <property type="evidence" value="ECO:0007669"/>
    <property type="project" value="InterPro"/>
</dbReference>
<evidence type="ECO:0000313" key="4">
    <source>
        <dbReference type="Proteomes" id="UP000426246"/>
    </source>
</evidence>
<dbReference type="CDD" id="cd10791">
    <property type="entry name" value="GH38N_AMII_like_1"/>
    <property type="match status" value="1"/>
</dbReference>
<accession>A0A6B8RVI2</accession>
<dbReference type="Gene3D" id="3.20.110.10">
    <property type="entry name" value="Glycoside hydrolase 38, N terminal domain"/>
    <property type="match status" value="1"/>
</dbReference>
<protein>
    <recommendedName>
        <fullName evidence="5">Glycoside hydrolase family 38 N-terminal domain-containing protein</fullName>
    </recommendedName>
</protein>
<dbReference type="Pfam" id="PF01074">
    <property type="entry name" value="Glyco_hydro_38N"/>
    <property type="match status" value="1"/>
</dbReference>
<dbReference type="PANTHER" id="PTHR46017:SF1">
    <property type="entry name" value="ALPHA-MANNOSIDASE 2C1"/>
    <property type="match status" value="1"/>
</dbReference>
<dbReference type="SUPFAM" id="SSF74650">
    <property type="entry name" value="Galactose mutarotase-like"/>
    <property type="match status" value="1"/>
</dbReference>
<proteinExistence type="predicted"/>
<dbReference type="InterPro" id="IPR041147">
    <property type="entry name" value="GH38_C"/>
</dbReference>
<dbReference type="EMBL" id="CP034235">
    <property type="protein sequence ID" value="QGQ99784.1"/>
    <property type="molecule type" value="Genomic_DNA"/>
</dbReference>
<dbReference type="AlphaFoldDB" id="A0A6B8RVI2"/>
<dbReference type="SUPFAM" id="SSF88713">
    <property type="entry name" value="Glycoside hydrolase/deacetylase"/>
    <property type="match status" value="1"/>
</dbReference>
<name>A0A6B8RVI2_9BACL</name>
<dbReference type="GO" id="GO:0030246">
    <property type="term" value="F:carbohydrate binding"/>
    <property type="evidence" value="ECO:0007669"/>
    <property type="project" value="InterPro"/>
</dbReference>
<dbReference type="Proteomes" id="UP000426246">
    <property type="component" value="Chromosome"/>
</dbReference>
<dbReference type="GO" id="GO:0006013">
    <property type="term" value="P:mannose metabolic process"/>
    <property type="evidence" value="ECO:0007669"/>
    <property type="project" value="InterPro"/>
</dbReference>
<gene>
    <name evidence="3" type="ORF">EHS13_35445</name>
</gene>
<feature type="domain" description="Glycoside hydrolase family 38 N-terminal" evidence="1">
    <location>
        <begin position="7"/>
        <end position="277"/>
    </location>
</feature>
<dbReference type="InterPro" id="IPR027291">
    <property type="entry name" value="Glyco_hydro_38_N_sf"/>
</dbReference>
<sequence length="867" mass="99167">MSKIKEILVYHHSHLDVGYTHPQPVLWELQNTYIDQAIDLCEQSQHESEEKRFYWTCEATEPVIKWLETASSSQVERFHTFLKNGQICLAALNMHNTPLNNAEQLARSLYSVRVLREKFGVPILTAINHDINGQPWTIAQTLLDAGIELYATGLNMHFGGNPLQRPRAFRWVAPDGRELLTFHGEHYSLFTQFCRLEEKSTQLMKEGLDRYITRIENKGYPYDFVYLSATNLPFLDNTPPDQELQYMINKWNEEGHQPPIRMVTPHTLLKRLKEQPADTIATHRGDWTDYWNFGAASSAEETRLNRRSKVSLKTAEFLSAFKPNEKDNQLYKDAWEQVQLYEEHTWGANISVTEPDTLFTKTLWMHKAHTAYQGNSLSGYVLNKQLEQLAANPLQSEAPKSVLLVNPTHITQTCDLHLPKEFTHEGRHASTGRFYYHQNNYDTNWTSASLGTVELQPFSYKIIPLSALPQVSPASDAALKSIIVTEESIETPYYRLSFDKKSGRIKELLDKTKGWQMIDPNSDWTFFQYVHETPDPLINKQHRTTFYNRDLDDCNNSISCWNNDWAASRNGAESLVSFEITEHDSGVTLNLVWKAPGVARLEQKITFFKNNPNIELIAILDKLDNTLPESIYFAFPLSLEKNWNAVFDTAGTFVSLDKDQLPHSCKDWVTVDQTISLYDDKRGVTLACPDAPLVQIGDFNFGKEQTSIDRQENPLLLAWPINNYWDTNFKASQPGRITVKYVLSTFTEFLPQEAEKKGMEASHPVQIFPVIDAAEKEERFLDVTGDGVVVQYIKPAADGDGMIIRLLNLTDKPADFSIKAPLYPIEKAYLTNILEENIDEVTLVNGALNGTIGSRQRSVIRIRKSMN</sequence>
<evidence type="ECO:0008006" key="5">
    <source>
        <dbReference type="Google" id="ProtNLM"/>
    </source>
</evidence>
<organism evidence="3 4">
    <name type="scientific">Paenibacillus psychroresistens</name>
    <dbReference type="NCBI Taxonomy" id="1778678"/>
    <lineage>
        <taxon>Bacteria</taxon>
        <taxon>Bacillati</taxon>
        <taxon>Bacillota</taxon>
        <taxon>Bacilli</taxon>
        <taxon>Bacillales</taxon>
        <taxon>Paenibacillaceae</taxon>
        <taxon>Paenibacillus</taxon>
    </lineage>
</organism>
<evidence type="ECO:0000313" key="3">
    <source>
        <dbReference type="EMBL" id="QGQ99784.1"/>
    </source>
</evidence>
<dbReference type="InterPro" id="IPR011013">
    <property type="entry name" value="Gal_mutarotase_sf_dom"/>
</dbReference>
<dbReference type="KEGG" id="ppsc:EHS13_35445"/>
<dbReference type="InterPro" id="IPR000602">
    <property type="entry name" value="Glyco_hydro_38_N"/>
</dbReference>
<dbReference type="OrthoDB" id="237949at2"/>
<dbReference type="GO" id="GO:0009313">
    <property type="term" value="P:oligosaccharide catabolic process"/>
    <property type="evidence" value="ECO:0007669"/>
    <property type="project" value="TreeGrafter"/>
</dbReference>